<dbReference type="KEGG" id="vg:26516871"/>
<feature type="region of interest" description="Disordered" evidence="1">
    <location>
        <begin position="1"/>
        <end position="21"/>
    </location>
</feature>
<name>A0A0K0MX76_9CAUD</name>
<gene>
    <name evidence="2" type="ORF">GTE6_1</name>
</gene>
<dbReference type="RefSeq" id="YP_009188369.1">
    <property type="nucleotide sequence ID" value="NC_028665.1"/>
</dbReference>
<proteinExistence type="predicted"/>
<evidence type="ECO:0000313" key="2">
    <source>
        <dbReference type="EMBL" id="AKI28643.1"/>
    </source>
</evidence>
<sequence length="186" mass="20430">MTHQDRGGNPKTSGKRTNVRRAEQQAKLVEAYIRCNSLDEVARELGYNNKSNVHRALQVALKARAKERAELADQALERHISRYEYLIGKHMDDADKCFTKGDTLGAARSTKAVLDLGERIERLTGLDQPQRHEITVTATVDDLDREIAELASKLTAKAKADGVDLDLPVTEAVIAHGKALDTGSAS</sequence>
<evidence type="ECO:0000256" key="1">
    <source>
        <dbReference type="SAM" id="MobiDB-lite"/>
    </source>
</evidence>
<reference evidence="2 3" key="1">
    <citation type="journal article" date="2015" name="PLoS ONE">
        <title>Lysis to Kill: Evaluation of the Lytic Abilities, and Genomics of Nine Bacteriophages Infective for Gordonia spp. and Their Potential Use in Activated Sludge Foam Biocontrol.</title>
        <authorList>
            <person name="Dyson Z.A."/>
            <person name="Tucci J."/>
            <person name="Seviour R.J."/>
            <person name="Petrovski S."/>
        </authorList>
    </citation>
    <scope>NUCLEOTIDE SEQUENCE [LARGE SCALE GENOMIC DNA]</scope>
</reference>
<dbReference type="GeneID" id="26516871"/>
<protein>
    <recommendedName>
        <fullName evidence="4">Helix-turn-helix DNA binding domain protein</fullName>
    </recommendedName>
</protein>
<evidence type="ECO:0008006" key="4">
    <source>
        <dbReference type="Google" id="ProtNLM"/>
    </source>
</evidence>
<organism evidence="2 3">
    <name type="scientific">Gordonia phage GTE6</name>
    <dbReference type="NCBI Taxonomy" id="1647474"/>
    <lineage>
        <taxon>Viruses</taxon>
        <taxon>Duplodnaviria</taxon>
        <taxon>Heunggongvirae</taxon>
        <taxon>Uroviricota</taxon>
        <taxon>Caudoviricetes</taxon>
        <taxon>Stackebrandtviridae</taxon>
        <taxon>Schenleyvirinae</taxon>
        <taxon>Dexdertvirus</taxon>
        <taxon>Dexdertvirus GTE6</taxon>
    </lineage>
</organism>
<dbReference type="OrthoDB" id="11744at10239"/>
<keyword evidence="3" id="KW-1185">Reference proteome</keyword>
<dbReference type="Proteomes" id="UP000202434">
    <property type="component" value="Segment"/>
</dbReference>
<evidence type="ECO:0000313" key="3">
    <source>
        <dbReference type="Proteomes" id="UP000202434"/>
    </source>
</evidence>
<accession>A0A0K0MX76</accession>
<dbReference type="EMBL" id="KR053200">
    <property type="protein sequence ID" value="AKI28643.1"/>
    <property type="molecule type" value="Genomic_DNA"/>
</dbReference>